<accession>A0ABT0PFM8</accession>
<protein>
    <submittedName>
        <fullName evidence="2">Uncharacterized protein</fullName>
    </submittedName>
</protein>
<feature type="region of interest" description="Disordered" evidence="1">
    <location>
        <begin position="72"/>
        <end position="101"/>
    </location>
</feature>
<sequence>MATESNNPLHETLAESEKLLKEGEKELARIGKLRKEIGLKEGASKEFLEHIPGSNDKRQKAEKELSEFLKNSEDITTEKGNKSKQKKRSKLTKAMNRKLRI</sequence>
<proteinExistence type="predicted"/>
<dbReference type="Proteomes" id="UP001203338">
    <property type="component" value="Unassembled WGS sequence"/>
</dbReference>
<keyword evidence="3" id="KW-1185">Reference proteome</keyword>
<evidence type="ECO:0000313" key="2">
    <source>
        <dbReference type="EMBL" id="MCL6270177.1"/>
    </source>
</evidence>
<feature type="compositionally biased region" description="Basic residues" evidence="1">
    <location>
        <begin position="82"/>
        <end position="101"/>
    </location>
</feature>
<dbReference type="RefSeq" id="WP_249699343.1">
    <property type="nucleotide sequence ID" value="NZ_JAMFLX010000011.1"/>
</dbReference>
<feature type="compositionally biased region" description="Basic and acidic residues" evidence="1">
    <location>
        <begin position="72"/>
        <end position="81"/>
    </location>
</feature>
<reference evidence="2 3" key="1">
    <citation type="submission" date="2022-05" db="EMBL/GenBank/DDBJ databases">
        <authorList>
            <person name="Park J.-S."/>
        </authorList>
    </citation>
    <scope>NUCLEOTIDE SEQUENCE [LARGE SCALE GENOMIC DNA]</scope>
    <source>
        <strain evidence="2 3">2012CJ34-2</strain>
    </source>
</reference>
<comment type="caution">
    <text evidence="2">The sequence shown here is derived from an EMBL/GenBank/DDBJ whole genome shotgun (WGS) entry which is preliminary data.</text>
</comment>
<organism evidence="2 3">
    <name type="scientific">Parendozoicomonas callyspongiae</name>
    <dbReference type="NCBI Taxonomy" id="2942213"/>
    <lineage>
        <taxon>Bacteria</taxon>
        <taxon>Pseudomonadati</taxon>
        <taxon>Pseudomonadota</taxon>
        <taxon>Gammaproteobacteria</taxon>
        <taxon>Oceanospirillales</taxon>
        <taxon>Endozoicomonadaceae</taxon>
        <taxon>Parendozoicomonas</taxon>
    </lineage>
</organism>
<evidence type="ECO:0000256" key="1">
    <source>
        <dbReference type="SAM" id="MobiDB-lite"/>
    </source>
</evidence>
<gene>
    <name evidence="2" type="ORF">M3P05_09550</name>
</gene>
<name>A0ABT0PFM8_9GAMM</name>
<evidence type="ECO:0000313" key="3">
    <source>
        <dbReference type="Proteomes" id="UP001203338"/>
    </source>
</evidence>
<dbReference type="EMBL" id="JAMFLX010000011">
    <property type="protein sequence ID" value="MCL6270177.1"/>
    <property type="molecule type" value="Genomic_DNA"/>
</dbReference>